<dbReference type="Proteomes" id="UP000000311">
    <property type="component" value="Unassembled WGS sequence"/>
</dbReference>
<name>E1ZYW5_CAMFO</name>
<sequence length="472" mass="54267">MSNSPHLKDALIDNYQHVTNVVVQSEIGYQPAMKPPEAYVERYYAAEKRRTRWEKRALPVSGDTEEKRRRKANACNDERVLFSLIDSENVPVNELKSRTSLKVAAQRIDSRSNSGIIFVGLLRDSAHLHVTHEEKKNRNEFCHKLSVRQLMTSKRKMYINLFAKHVGYPTLTLHITERRLRDAAISTASPLHFILKFFPVLWKFERMRTQSPQSKNSSSVKADWTRRCRLPSAMKHEIAGEWNGNETKVEFPKKTTTVERVASLGRKKNDDGKEEEKEDDEDEEPACDNRPLRRKSVSCYRQREAEEGCGELGERVQRVRARVRCNAMQRLKNGRGRFYHKALMRQDQSCGIQFCSDTVIKCEAGKKDPDPQSYKEHSLIVLRRNRFKNSDKKGCGEHQERMLTVSGSGCATWANYSSLPTHTRTGEGAITQFRDKEEEVIGLHPPPSNDGLYYNAQKCVTSLIVELSKLPK</sequence>
<evidence type="ECO:0000313" key="2">
    <source>
        <dbReference type="EMBL" id="EFN73655.1"/>
    </source>
</evidence>
<organism evidence="3">
    <name type="scientific">Camponotus floridanus</name>
    <name type="common">Florida carpenter ant</name>
    <dbReference type="NCBI Taxonomy" id="104421"/>
    <lineage>
        <taxon>Eukaryota</taxon>
        <taxon>Metazoa</taxon>
        <taxon>Ecdysozoa</taxon>
        <taxon>Arthropoda</taxon>
        <taxon>Hexapoda</taxon>
        <taxon>Insecta</taxon>
        <taxon>Pterygota</taxon>
        <taxon>Neoptera</taxon>
        <taxon>Endopterygota</taxon>
        <taxon>Hymenoptera</taxon>
        <taxon>Apocrita</taxon>
        <taxon>Aculeata</taxon>
        <taxon>Formicoidea</taxon>
        <taxon>Formicidae</taxon>
        <taxon>Formicinae</taxon>
        <taxon>Camponotus</taxon>
    </lineage>
</organism>
<protein>
    <submittedName>
        <fullName evidence="2">Uncharacterized protein</fullName>
    </submittedName>
</protein>
<dbReference type="InParanoid" id="E1ZYW5"/>
<reference evidence="2 3" key="1">
    <citation type="journal article" date="2010" name="Science">
        <title>Genomic comparison of the ants Camponotus floridanus and Harpegnathos saltator.</title>
        <authorList>
            <person name="Bonasio R."/>
            <person name="Zhang G."/>
            <person name="Ye C."/>
            <person name="Mutti N.S."/>
            <person name="Fang X."/>
            <person name="Qin N."/>
            <person name="Donahue G."/>
            <person name="Yang P."/>
            <person name="Li Q."/>
            <person name="Li C."/>
            <person name="Zhang P."/>
            <person name="Huang Z."/>
            <person name="Berger S.L."/>
            <person name="Reinberg D."/>
            <person name="Wang J."/>
            <person name="Liebig J."/>
        </authorList>
    </citation>
    <scope>NUCLEOTIDE SEQUENCE [LARGE SCALE GENOMIC DNA]</scope>
    <source>
        <strain evidence="3">C129</strain>
    </source>
</reference>
<evidence type="ECO:0000313" key="3">
    <source>
        <dbReference type="Proteomes" id="UP000000311"/>
    </source>
</evidence>
<evidence type="ECO:0000256" key="1">
    <source>
        <dbReference type="SAM" id="MobiDB-lite"/>
    </source>
</evidence>
<gene>
    <name evidence="2" type="ORF">EAG_08452</name>
</gene>
<dbReference type="AlphaFoldDB" id="E1ZYW5"/>
<proteinExistence type="predicted"/>
<dbReference type="EMBL" id="GL435242">
    <property type="protein sequence ID" value="EFN73655.1"/>
    <property type="molecule type" value="Genomic_DNA"/>
</dbReference>
<feature type="region of interest" description="Disordered" evidence="1">
    <location>
        <begin position="253"/>
        <end position="289"/>
    </location>
</feature>
<keyword evidence="3" id="KW-1185">Reference proteome</keyword>
<feature type="compositionally biased region" description="Acidic residues" evidence="1">
    <location>
        <begin position="276"/>
        <end position="286"/>
    </location>
</feature>
<accession>E1ZYW5</accession>